<dbReference type="Proteomes" id="UP001154282">
    <property type="component" value="Unassembled WGS sequence"/>
</dbReference>
<organism evidence="2 3">
    <name type="scientific">Linum tenue</name>
    <dbReference type="NCBI Taxonomy" id="586396"/>
    <lineage>
        <taxon>Eukaryota</taxon>
        <taxon>Viridiplantae</taxon>
        <taxon>Streptophyta</taxon>
        <taxon>Embryophyta</taxon>
        <taxon>Tracheophyta</taxon>
        <taxon>Spermatophyta</taxon>
        <taxon>Magnoliopsida</taxon>
        <taxon>eudicotyledons</taxon>
        <taxon>Gunneridae</taxon>
        <taxon>Pentapetalae</taxon>
        <taxon>rosids</taxon>
        <taxon>fabids</taxon>
        <taxon>Malpighiales</taxon>
        <taxon>Linaceae</taxon>
        <taxon>Linum</taxon>
    </lineage>
</organism>
<name>A0AAV0Q2Z6_9ROSI</name>
<evidence type="ECO:0000313" key="2">
    <source>
        <dbReference type="EMBL" id="CAI0539030.1"/>
    </source>
</evidence>
<gene>
    <name evidence="2" type="ORF">LITE_LOCUS41307</name>
</gene>
<dbReference type="AlphaFoldDB" id="A0AAV0Q2Z6"/>
<feature type="non-terminal residue" evidence="2">
    <location>
        <position position="1"/>
    </location>
</feature>
<feature type="region of interest" description="Disordered" evidence="1">
    <location>
        <begin position="1"/>
        <end position="49"/>
    </location>
</feature>
<keyword evidence="3" id="KW-1185">Reference proteome</keyword>
<protein>
    <submittedName>
        <fullName evidence="2">Uncharacterized protein</fullName>
    </submittedName>
</protein>
<proteinExistence type="predicted"/>
<comment type="caution">
    <text evidence="2">The sequence shown here is derived from an EMBL/GenBank/DDBJ whole genome shotgun (WGS) entry which is preliminary data.</text>
</comment>
<evidence type="ECO:0000256" key="1">
    <source>
        <dbReference type="SAM" id="MobiDB-lite"/>
    </source>
</evidence>
<accession>A0AAV0Q2Z6</accession>
<sequence length="49" mass="4893">KSGSSHPGVSQTSGNQSSLAHSPTAHEVLEGDDVSETAAIAAERGGMED</sequence>
<feature type="compositionally biased region" description="Polar residues" evidence="1">
    <location>
        <begin position="1"/>
        <end position="21"/>
    </location>
</feature>
<reference evidence="2" key="1">
    <citation type="submission" date="2022-08" db="EMBL/GenBank/DDBJ databases">
        <authorList>
            <person name="Gutierrez-Valencia J."/>
        </authorList>
    </citation>
    <scope>NUCLEOTIDE SEQUENCE</scope>
</reference>
<evidence type="ECO:0000313" key="3">
    <source>
        <dbReference type="Proteomes" id="UP001154282"/>
    </source>
</evidence>
<dbReference type="EMBL" id="CAMGYJ010000009">
    <property type="protein sequence ID" value="CAI0539030.1"/>
    <property type="molecule type" value="Genomic_DNA"/>
</dbReference>